<dbReference type="InterPro" id="IPR000184">
    <property type="entry name" value="Bac_surfAg_D15"/>
</dbReference>
<evidence type="ECO:0000256" key="3">
    <source>
        <dbReference type="ARBA" id="ARBA00022963"/>
    </source>
</evidence>
<sequence length="758" mass="81982">MRAPCKALLRPLLLALASVSLGGPAAAETSSTAAPAATQPRPRVCLVLSGGGARGYAHLGVLQYLEQLHIPIDCIAGTSMGALIGGLYASGLDAGELERRLAATNLSDIAFDRNERSRLPQAQREDEFQYPISISAGLDGSKLKLASGLVQGNKLLALLQNWTAQLPANIDFARLPIPFRAVATDLSLGSEVVLDHGSLPRAMRASMAVPGLFAPFRIDQRTLVDGGLVSNLPVQTARDMGADVVIAVNIATPLQDAAQLQSPTAVAQQMVGILIQQNVKAQKALLGAQDILIEPQMEGMSFTDFARGKDGVNAGWEAAQRQQARLLQLSLTPTQWQAYLDRRAHDGMALAAGTRIDAIEIRSGSRIPASYVRSRLAVKEGDVYDGQRINQQLSQLSTNGDFNNVTQELVSREDGRHVLLIDAEEKSWGPQYLLFGLGVSNSFNGRGGFNLQLGHRYPWMNQSGLEWRNDLVLGAKRASLQTELRQPIWGSTGAYLSPYLEVSRRYVDLYPDGSDVKASPINEYRIDSAQGGLDLGLPLSRLGELRLGLSYQHVNYSPTYNLPAGGGLLFESVQTSQPVARLRLTIDQLDDALFPRKGYYLSAEANRGLGSDEHRFSNVQARTLWAVSRERNTLNVALEGASSLSANSAGIGFTLGGFQHLSAYAPDQFFGNYLLYGRLSWLRDLVDTSLPGLRNPVLGASLEAGNVWQNRDAFGDGPYKKSLSLFLGGSSPVGPLYFGVALGQQGVWNLYLQLGRVF</sequence>
<dbReference type="Gene3D" id="3.40.1090.10">
    <property type="entry name" value="Cytosolic phospholipase A2 catalytic domain"/>
    <property type="match status" value="2"/>
</dbReference>
<keyword evidence="9" id="KW-0812">Transmembrane</keyword>
<evidence type="ECO:0000256" key="4">
    <source>
        <dbReference type="ARBA" id="ARBA00023098"/>
    </source>
</evidence>
<dbReference type="InterPro" id="IPR016035">
    <property type="entry name" value="Acyl_Trfase/lysoPLipase"/>
</dbReference>
<feature type="active site" description="Proton acceptor" evidence="6">
    <location>
        <position position="225"/>
    </location>
</feature>
<dbReference type="Proteomes" id="UP000000329">
    <property type="component" value="Chromosome"/>
</dbReference>
<dbReference type="GO" id="GO:0016042">
    <property type="term" value="P:lipid catabolic process"/>
    <property type="evidence" value="ECO:0007669"/>
    <property type="project" value="UniProtKB-UniRule"/>
</dbReference>
<dbReference type="InterPro" id="IPR050301">
    <property type="entry name" value="NTE"/>
</dbReference>
<reference evidence="9 10" key="1">
    <citation type="submission" date="2010-04" db="EMBL/GenBank/DDBJ databases">
        <title>The genome of Herbaspirillum seropedicae SmR1, an endophytic, nitrogen-fixing, plant-growth promoting beta-Proteobacteria.</title>
        <authorList>
            <person name="Pedrosa F.O."/>
            <person name="Monteiro R.A."/>
            <person name="Wassem R."/>
            <person name="Cruz L.M."/>
            <person name="Ayub R.A."/>
            <person name="Colauto N.B."/>
            <person name="Fernandez M.A."/>
            <person name="Fungaro M.H.P."/>
            <person name="Grisard E.C."/>
            <person name="Hungria M."/>
            <person name="Madeira H.M.F."/>
            <person name="Nodari R.O."/>
            <person name="Osaku C.A."/>
            <person name="Petzl-Erler M.L."/>
            <person name="Terenzi H."/>
            <person name="Vieira L.G.E."/>
            <person name="Almeida M.I.M."/>
            <person name="Alves L.R."/>
            <person name="Arantes O.M.N."/>
            <person name="Balsanelli E."/>
            <person name="Barcellos F.G."/>
            <person name="Baura V.A."/>
            <person name="Binde D.R."/>
            <person name="Campo R.J."/>
            <person name="Chubatsu L.S."/>
            <person name="Chueire L.M.O."/>
            <person name="Ciferri R.R."/>
            <person name="Correa L.C."/>
            <person name="da Conceicao Silva J.L."/>
            <person name="Dabul A.N.G."/>
            <person name="Dambros B.P."/>
            <person name="Faoro H."/>
            <person name="Favetti A."/>
            <person name="Friedermann G."/>
            <person name="Furlaneto M.C."/>
            <person name="Gasques L.S."/>
            <person name="Gimenes C.C.T."/>
            <person name="Gioppo N.M.R."/>
            <person name="Glienke-Blanco C."/>
            <person name="Godoy L.P."/>
            <person name="Guerra M.P."/>
            <person name="Karp S."/>
            <person name="Kava-Cordeiro V."/>
            <person name="Margarido V.P."/>
            <person name="Mathioni S.M."/>
            <person name="Menck-Soares M.A."/>
            <person name="Murace N.K."/>
            <person name="Nicolas M.F."/>
            <person name="Oliveira C.E.C."/>
            <person name="Pagnan N.A.B."/>
            <person name="Pamphile J.A."/>
            <person name="Patussi E.V."/>
            <person name="Pereira L.F.P."/>
            <person name="Pereira-Ferrari L."/>
            <person name="Pinto F.G.S."/>
            <person name="Precoma C."/>
            <person name="Prioli A.J."/>
            <person name="Prioli S.M.A.P."/>
            <person name="Raittz R.T."/>
            <person name="Ramos H.J.O."/>
            <person name="Ribeiro E.M.S.F."/>
            <person name="Rigo L.U."/>
            <person name="Rocha C.L.M.S.C."/>
            <person name="Rocha S.N."/>
            <person name="Santos K."/>
            <person name="Satori D."/>
            <person name="Silva A.G."/>
            <person name="Simao R.C.G."/>
            <person name="Soares M.A.M."/>
            <person name="Souza E.M."/>
            <person name="Steffens M.B.R."/>
            <person name="Steindel M."/>
            <person name="Tadra-Sfeir M.Z."/>
            <person name="Takahashi E.K."/>
            <person name="Torres R.A."/>
            <person name="Valle J.S."/>
            <person name="Vernal J.I."/>
            <person name="Vilas-Boas L.A."/>
            <person name="Watanabe M.A.E."/>
            <person name="Weiss V.A."/>
            <person name="Yates M.A."/>
            <person name="Souza E.M."/>
        </authorList>
    </citation>
    <scope>NUCLEOTIDE SEQUENCE [LARGE SCALE GENOMIC DNA]</scope>
    <source>
        <strain evidence="9 10">SmR1</strain>
    </source>
</reference>
<evidence type="ECO:0000313" key="9">
    <source>
        <dbReference type="EMBL" id="ADJ63718.1"/>
    </source>
</evidence>
<proteinExistence type="predicted"/>
<evidence type="ECO:0000313" key="10">
    <source>
        <dbReference type="Proteomes" id="UP000000329"/>
    </source>
</evidence>
<organism evidence="9 10">
    <name type="scientific">Herbaspirillum seropedicae (strain SmR1)</name>
    <dbReference type="NCBI Taxonomy" id="757424"/>
    <lineage>
        <taxon>Bacteria</taxon>
        <taxon>Pseudomonadati</taxon>
        <taxon>Pseudomonadota</taxon>
        <taxon>Betaproteobacteria</taxon>
        <taxon>Burkholderiales</taxon>
        <taxon>Oxalobacteraceae</taxon>
        <taxon>Herbaspirillum</taxon>
    </lineage>
</organism>
<dbReference type="PROSITE" id="PS51635">
    <property type="entry name" value="PNPLA"/>
    <property type="match status" value="1"/>
</dbReference>
<dbReference type="OrthoDB" id="5290098at2"/>
<evidence type="ECO:0000256" key="1">
    <source>
        <dbReference type="ARBA" id="ARBA00004370"/>
    </source>
</evidence>
<keyword evidence="5" id="KW-0472">Membrane</keyword>
<dbReference type="RefSeq" id="WP_013234197.1">
    <property type="nucleotide sequence ID" value="NC_014323.1"/>
</dbReference>
<dbReference type="HOGENOM" id="CLU_014750_1_0_4"/>
<feature type="short sequence motif" description="GXSXG" evidence="6">
    <location>
        <begin position="77"/>
        <end position="81"/>
    </location>
</feature>
<dbReference type="SUPFAM" id="SSF52151">
    <property type="entry name" value="FabD/lysophospholipase-like"/>
    <property type="match status" value="1"/>
</dbReference>
<keyword evidence="4 6" id="KW-0443">Lipid metabolism</keyword>
<dbReference type="eggNOG" id="COG1752">
    <property type="taxonomic scope" value="Bacteria"/>
</dbReference>
<dbReference type="KEGG" id="hse:Hsero_2219"/>
<dbReference type="InterPro" id="IPR002641">
    <property type="entry name" value="PNPLA_dom"/>
</dbReference>
<protein>
    <submittedName>
        <fullName evidence="9">Lipoprotein transmembrane protein</fullName>
        <ecNumber evidence="9">1.13.99.-</ecNumber>
    </submittedName>
</protein>
<keyword evidence="10" id="KW-1185">Reference proteome</keyword>
<evidence type="ECO:0000256" key="6">
    <source>
        <dbReference type="PROSITE-ProRule" id="PRU01161"/>
    </source>
</evidence>
<dbReference type="EC" id="1.13.99.-" evidence="9"/>
<comment type="subcellular location">
    <subcellularLocation>
        <location evidence="1">Membrane</location>
    </subcellularLocation>
</comment>
<keyword evidence="7" id="KW-0732">Signal</keyword>
<name>D8IU56_HERSS</name>
<evidence type="ECO:0000256" key="2">
    <source>
        <dbReference type="ARBA" id="ARBA00022801"/>
    </source>
</evidence>
<dbReference type="eggNOG" id="COG4775">
    <property type="taxonomic scope" value="Bacteria"/>
</dbReference>
<dbReference type="CDD" id="cd07205">
    <property type="entry name" value="Pat_PNPLA6_PNPLA7_NTE1_like"/>
    <property type="match status" value="1"/>
</dbReference>
<dbReference type="PANTHER" id="PTHR14226">
    <property type="entry name" value="NEUROPATHY TARGET ESTERASE/SWISS CHEESE D.MELANOGASTER"/>
    <property type="match status" value="1"/>
</dbReference>
<evidence type="ECO:0000256" key="5">
    <source>
        <dbReference type="ARBA" id="ARBA00023136"/>
    </source>
</evidence>
<dbReference type="Gene3D" id="2.40.160.50">
    <property type="entry name" value="membrane protein fhac: a member of the omp85/tpsb transporter family"/>
    <property type="match status" value="1"/>
</dbReference>
<keyword evidence="9" id="KW-0449">Lipoprotein</keyword>
<feature type="short sequence motif" description="GXGXXG" evidence="6">
    <location>
        <begin position="50"/>
        <end position="55"/>
    </location>
</feature>
<keyword evidence="2 6" id="KW-0378">Hydrolase</keyword>
<feature type="active site" description="Nucleophile" evidence="6">
    <location>
        <position position="79"/>
    </location>
</feature>
<feature type="domain" description="PNPLA" evidence="8">
    <location>
        <begin position="46"/>
        <end position="238"/>
    </location>
</feature>
<dbReference type="PANTHER" id="PTHR14226:SF76">
    <property type="entry name" value="NTE FAMILY PROTEIN RSSA"/>
    <property type="match status" value="1"/>
</dbReference>
<evidence type="ECO:0000259" key="8">
    <source>
        <dbReference type="PROSITE" id="PS51635"/>
    </source>
</evidence>
<dbReference type="GeneID" id="29391592"/>
<dbReference type="AlphaFoldDB" id="D8IU56"/>
<gene>
    <name evidence="9" type="ordered locus">Hsero_2219</name>
</gene>
<dbReference type="EMBL" id="CP002039">
    <property type="protein sequence ID" value="ADJ63718.1"/>
    <property type="molecule type" value="Genomic_DNA"/>
</dbReference>
<dbReference type="GO" id="GO:0019867">
    <property type="term" value="C:outer membrane"/>
    <property type="evidence" value="ECO:0007669"/>
    <property type="project" value="InterPro"/>
</dbReference>
<dbReference type="GO" id="GO:0016491">
    <property type="term" value="F:oxidoreductase activity"/>
    <property type="evidence" value="ECO:0007669"/>
    <property type="project" value="UniProtKB-KW"/>
</dbReference>
<dbReference type="Gene3D" id="3.10.20.310">
    <property type="entry name" value="membrane protein fhac"/>
    <property type="match status" value="1"/>
</dbReference>
<evidence type="ECO:0000256" key="7">
    <source>
        <dbReference type="SAM" id="SignalP"/>
    </source>
</evidence>
<dbReference type="InterPro" id="IPR010827">
    <property type="entry name" value="BamA/TamA_POTRA"/>
</dbReference>
<dbReference type="Pfam" id="PF01734">
    <property type="entry name" value="Patatin"/>
    <property type="match status" value="1"/>
</dbReference>
<keyword evidence="3 6" id="KW-0442">Lipid degradation</keyword>
<feature type="short sequence motif" description="DGA/G" evidence="6">
    <location>
        <begin position="225"/>
        <end position="227"/>
    </location>
</feature>
<keyword evidence="9" id="KW-0560">Oxidoreductase</keyword>
<dbReference type="Pfam" id="PF07244">
    <property type="entry name" value="POTRA"/>
    <property type="match status" value="1"/>
</dbReference>
<accession>D8IU56</accession>
<feature type="signal peptide" evidence="7">
    <location>
        <begin position="1"/>
        <end position="27"/>
    </location>
</feature>
<dbReference type="STRING" id="757424.Hsero_2219"/>
<dbReference type="Pfam" id="PF01103">
    <property type="entry name" value="Omp85"/>
    <property type="match status" value="1"/>
</dbReference>
<dbReference type="GO" id="GO:0016787">
    <property type="term" value="F:hydrolase activity"/>
    <property type="evidence" value="ECO:0007669"/>
    <property type="project" value="UniProtKB-UniRule"/>
</dbReference>
<feature type="chain" id="PRO_5003115484" evidence="7">
    <location>
        <begin position="28"/>
        <end position="758"/>
    </location>
</feature>